<organism evidence="4 5">
    <name type="scientific">Pedobacter yulinensis</name>
    <dbReference type="NCBI Taxonomy" id="2126353"/>
    <lineage>
        <taxon>Bacteria</taxon>
        <taxon>Pseudomonadati</taxon>
        <taxon>Bacteroidota</taxon>
        <taxon>Sphingobacteriia</taxon>
        <taxon>Sphingobacteriales</taxon>
        <taxon>Sphingobacteriaceae</taxon>
        <taxon>Pedobacter</taxon>
    </lineage>
</organism>
<reference evidence="4 5" key="1">
    <citation type="submission" date="2018-03" db="EMBL/GenBank/DDBJ databases">
        <authorList>
            <person name="Keele B.F."/>
        </authorList>
    </citation>
    <scope>NUCLEOTIDE SEQUENCE [LARGE SCALE GENOMIC DNA]</scope>
    <source>
        <strain evidence="4 5">YL28-9</strain>
    </source>
</reference>
<dbReference type="InterPro" id="IPR012373">
    <property type="entry name" value="Ferrdict_sens_TM"/>
</dbReference>
<keyword evidence="5" id="KW-1185">Reference proteome</keyword>
<dbReference type="EMBL" id="PYLS01000008">
    <property type="protein sequence ID" value="PST81830.1"/>
    <property type="molecule type" value="Genomic_DNA"/>
</dbReference>
<dbReference type="AlphaFoldDB" id="A0A2T3HHC0"/>
<protein>
    <submittedName>
        <fullName evidence="4">Anti-sigma factor</fullName>
    </submittedName>
</protein>
<dbReference type="PIRSF" id="PIRSF018266">
    <property type="entry name" value="FecR"/>
    <property type="match status" value="1"/>
</dbReference>
<dbReference type="RefSeq" id="WP_107217408.1">
    <property type="nucleotide sequence ID" value="NZ_KZ686272.1"/>
</dbReference>
<keyword evidence="1" id="KW-0472">Membrane</keyword>
<dbReference type="OrthoDB" id="1099963at2"/>
<evidence type="ECO:0000313" key="4">
    <source>
        <dbReference type="EMBL" id="PST81830.1"/>
    </source>
</evidence>
<keyword evidence="1" id="KW-0812">Transmembrane</keyword>
<dbReference type="GO" id="GO:0016989">
    <property type="term" value="F:sigma factor antagonist activity"/>
    <property type="evidence" value="ECO:0007669"/>
    <property type="project" value="TreeGrafter"/>
</dbReference>
<gene>
    <name evidence="4" type="ORF">C7T94_18350</name>
</gene>
<evidence type="ECO:0000313" key="5">
    <source>
        <dbReference type="Proteomes" id="UP000240912"/>
    </source>
</evidence>
<evidence type="ECO:0000259" key="2">
    <source>
        <dbReference type="Pfam" id="PF04773"/>
    </source>
</evidence>
<dbReference type="InterPro" id="IPR032508">
    <property type="entry name" value="FecR_C"/>
</dbReference>
<dbReference type="PANTHER" id="PTHR30273">
    <property type="entry name" value="PERIPLASMIC SIGNAL SENSOR AND SIGMA FACTOR ACTIVATOR FECR-RELATED"/>
    <property type="match status" value="1"/>
</dbReference>
<evidence type="ECO:0000256" key="1">
    <source>
        <dbReference type="SAM" id="Phobius"/>
    </source>
</evidence>
<dbReference type="PANTHER" id="PTHR30273:SF2">
    <property type="entry name" value="PROTEIN FECR"/>
    <property type="match status" value="1"/>
</dbReference>
<keyword evidence="1" id="KW-1133">Transmembrane helix</keyword>
<feature type="domain" description="Protein FecR C-terminal" evidence="3">
    <location>
        <begin position="308"/>
        <end position="376"/>
    </location>
</feature>
<feature type="domain" description="FecR protein" evidence="2">
    <location>
        <begin position="172"/>
        <end position="267"/>
    </location>
</feature>
<dbReference type="Gene3D" id="3.55.50.30">
    <property type="match status" value="1"/>
</dbReference>
<dbReference type="FunFam" id="2.60.120.1440:FF:000001">
    <property type="entry name" value="Putative anti-sigma factor"/>
    <property type="match status" value="1"/>
</dbReference>
<sequence>MSEHDAEKLAARYLDGSITEAEKQELFDWYRRRSALPAEWPDDEAPETVRQRMFSAIQAKTAHRQHFRPRLAWYLSGAAAAVLLLSLFILLRQPATPGLPVSKIKAERYKNDVPSGGSQAILVLADGTEVVLNKEHNGYLATEGNVRVRKVAGGQLAYESAAGTGKTVAYNTIRTPRGGQYQVSLADGTKVWLNSASTLRFPTAFSGNRREVTLSGEAYFEVSKDKHKPFRVNARDMQVEVLGTQFNLSAYENEDHSAAVLVEGAVRVLAGGQAMLKPGEQASFNRKHGRLETGAADTEQATAWKNGYFLFANQDIRQIMEQISRWYDVEVIYRGDVSHRAIWATVSRSANISEVLHKLEMSGLVRFEIEGRRVTVMP</sequence>
<accession>A0A2T3HHC0</accession>
<proteinExistence type="predicted"/>
<feature type="transmembrane region" description="Helical" evidence="1">
    <location>
        <begin position="71"/>
        <end position="91"/>
    </location>
</feature>
<dbReference type="InterPro" id="IPR006860">
    <property type="entry name" value="FecR"/>
</dbReference>
<name>A0A2T3HHC0_9SPHI</name>
<comment type="caution">
    <text evidence="4">The sequence shown here is derived from an EMBL/GenBank/DDBJ whole genome shotgun (WGS) entry which is preliminary data.</text>
</comment>
<dbReference type="Pfam" id="PF04773">
    <property type="entry name" value="FecR"/>
    <property type="match status" value="1"/>
</dbReference>
<dbReference type="Proteomes" id="UP000240912">
    <property type="component" value="Unassembled WGS sequence"/>
</dbReference>
<evidence type="ECO:0000259" key="3">
    <source>
        <dbReference type="Pfam" id="PF16344"/>
    </source>
</evidence>
<dbReference type="Gene3D" id="2.60.120.1440">
    <property type="match status" value="1"/>
</dbReference>
<dbReference type="Pfam" id="PF16344">
    <property type="entry name" value="FecR_C"/>
    <property type="match status" value="1"/>
</dbReference>